<dbReference type="GO" id="GO:0046677">
    <property type="term" value="P:response to antibiotic"/>
    <property type="evidence" value="ECO:0007669"/>
    <property type="project" value="InterPro"/>
</dbReference>
<dbReference type="PROSITE" id="PS51257">
    <property type="entry name" value="PROKAR_LIPOPROTEIN"/>
    <property type="match status" value="1"/>
</dbReference>
<protein>
    <submittedName>
        <fullName evidence="3">Class A beta-lactamase</fullName>
        <ecNumber evidence="3">3.5.2.6</ecNumber>
    </submittedName>
</protein>
<name>A0AAT9P8H0_9STAP</name>
<keyword evidence="3" id="KW-0378">Hydrolase</keyword>
<dbReference type="GO" id="GO:0030655">
    <property type="term" value="P:beta-lactam antibiotic catabolic process"/>
    <property type="evidence" value="ECO:0007669"/>
    <property type="project" value="InterPro"/>
</dbReference>
<dbReference type="GO" id="GO:0008800">
    <property type="term" value="F:beta-lactamase activity"/>
    <property type="evidence" value="ECO:0007669"/>
    <property type="project" value="UniProtKB-EC"/>
</dbReference>
<dbReference type="PANTHER" id="PTHR35333">
    <property type="entry name" value="BETA-LACTAMASE"/>
    <property type="match status" value="1"/>
</dbReference>
<feature type="chain" id="PRO_5043781556" evidence="1">
    <location>
        <begin position="21"/>
        <end position="286"/>
    </location>
</feature>
<dbReference type="PRINTS" id="PR00118">
    <property type="entry name" value="BLACTAMASEA"/>
</dbReference>
<evidence type="ECO:0000256" key="1">
    <source>
        <dbReference type="SAM" id="SignalP"/>
    </source>
</evidence>
<dbReference type="PANTHER" id="PTHR35333:SF3">
    <property type="entry name" value="BETA-LACTAMASE-TYPE TRANSPEPTIDASE FOLD CONTAINING PROTEIN"/>
    <property type="match status" value="1"/>
</dbReference>
<evidence type="ECO:0000259" key="2">
    <source>
        <dbReference type="Pfam" id="PF13354"/>
    </source>
</evidence>
<dbReference type="Pfam" id="PF13354">
    <property type="entry name" value="Beta-lactamase2"/>
    <property type="match status" value="1"/>
</dbReference>
<dbReference type="EMBL" id="CP079957">
    <property type="protein sequence ID" value="QYA34136.1"/>
    <property type="molecule type" value="Genomic_DNA"/>
</dbReference>
<dbReference type="Gene3D" id="3.40.710.10">
    <property type="entry name" value="DD-peptidase/beta-lactamase superfamily"/>
    <property type="match status" value="1"/>
</dbReference>
<feature type="domain" description="Beta-lactamase class A catalytic" evidence="2">
    <location>
        <begin position="43"/>
        <end position="260"/>
    </location>
</feature>
<dbReference type="InterPro" id="IPR012338">
    <property type="entry name" value="Beta-lactam/transpept-like"/>
</dbReference>
<keyword evidence="1" id="KW-0732">Signal</keyword>
<evidence type="ECO:0000313" key="3">
    <source>
        <dbReference type="EMBL" id="QYA34136.1"/>
    </source>
</evidence>
<proteinExistence type="predicted"/>
<sequence>MQKFLMLIIALIFLSGCNSNNINSSKIKEDIKVIENKYNIQAGVYVNDLTDKQKLSYNEELLFPYASTFKVINSALLIEKLGMNNLDKEVKVSERDIVLYSPIIEKYKNKNVSLKMLIEAALLYSDNTANNLIIEELGGLKEVEKRLSALGIKGVNVNRKEVALNFYDPKKNEDTISAKNMSKALIKMLTGDVLEYKEQIFLIDLMKKNKTGTTLIKKGMDKKFIVGDKSGQGANYGVRNDIAVVYKKQSNKPIIVVVFTKAKNEKQKPSDTPIVEISKVINKNIK</sequence>
<dbReference type="AlphaFoldDB" id="A0AAT9P8H0"/>
<feature type="signal peptide" evidence="1">
    <location>
        <begin position="1"/>
        <end position="20"/>
    </location>
</feature>
<dbReference type="NCBIfam" id="NF033103">
    <property type="entry name" value="bla_class_A"/>
    <property type="match status" value="1"/>
</dbReference>
<dbReference type="InterPro" id="IPR000871">
    <property type="entry name" value="Beta-lactam_class-A"/>
</dbReference>
<keyword evidence="3" id="KW-0614">Plasmid</keyword>
<dbReference type="InterPro" id="IPR045155">
    <property type="entry name" value="Beta-lactam_cat"/>
</dbReference>
<reference evidence="3" key="1">
    <citation type="submission" date="2021-07" db="EMBL/GenBank/DDBJ databases">
        <title>Prevalence and characterization of methicillin-resistant Macrococcus spp. in food producing animals and meat in Switzerland in 2019.</title>
        <authorList>
            <person name="Keller J.E."/>
            <person name="Schwendener S."/>
            <person name="Neuenschwander J."/>
            <person name="Overesch G."/>
            <person name="Perreten V."/>
        </authorList>
    </citation>
    <scope>NUCLEOTIDE SEQUENCE</scope>
    <source>
        <strain evidence="3">19Msa1099</strain>
        <plasmid evidence="3">p19Msa1099-1</plasmid>
    </source>
</reference>
<organism evidence="3">
    <name type="scientific">Macrococcus psychrotolerans</name>
    <dbReference type="NCBI Taxonomy" id="3039389"/>
    <lineage>
        <taxon>Bacteria</taxon>
        <taxon>Bacillati</taxon>
        <taxon>Bacillota</taxon>
        <taxon>Bacilli</taxon>
        <taxon>Bacillales</taxon>
        <taxon>Staphylococcaceae</taxon>
        <taxon>Macrococcus</taxon>
    </lineage>
</organism>
<dbReference type="SUPFAM" id="SSF56601">
    <property type="entry name" value="beta-lactamase/transpeptidase-like"/>
    <property type="match status" value="1"/>
</dbReference>
<gene>
    <name evidence="3" type="primary">bla</name>
    <name evidence="3" type="ORF">KYI10_12265</name>
</gene>
<geneLocation type="plasmid" evidence="3">
    <name>p19Msa1099-1</name>
</geneLocation>
<dbReference type="EC" id="3.5.2.6" evidence="3"/>
<accession>A0AAT9P8H0</accession>